<feature type="transmembrane region" description="Helical" evidence="10">
    <location>
        <begin position="412"/>
        <end position="436"/>
    </location>
</feature>
<evidence type="ECO:0000256" key="10">
    <source>
        <dbReference type="SAM" id="Phobius"/>
    </source>
</evidence>
<dbReference type="PANTHER" id="PTHR48020:SF12">
    <property type="entry name" value="PROTON MYO-INOSITOL COTRANSPORTER"/>
    <property type="match status" value="1"/>
</dbReference>
<dbReference type="FunFam" id="1.20.1250.20:FF:000073">
    <property type="entry name" value="MFS myo-inositol transporter, putative"/>
    <property type="match status" value="1"/>
</dbReference>
<dbReference type="InterPro" id="IPR003663">
    <property type="entry name" value="Sugar/inositol_transpt"/>
</dbReference>
<evidence type="ECO:0000256" key="5">
    <source>
        <dbReference type="ARBA" id="ARBA00022692"/>
    </source>
</evidence>
<dbReference type="PRINTS" id="PR00171">
    <property type="entry name" value="SUGRTRNSPORT"/>
</dbReference>
<dbReference type="InterPro" id="IPR036259">
    <property type="entry name" value="MFS_trans_sf"/>
</dbReference>
<dbReference type="PROSITE" id="PS00216">
    <property type="entry name" value="SUGAR_TRANSPORT_1"/>
    <property type="match status" value="1"/>
</dbReference>
<feature type="transmembrane region" description="Helical" evidence="10">
    <location>
        <begin position="58"/>
        <end position="80"/>
    </location>
</feature>
<dbReference type="PROSITE" id="PS00217">
    <property type="entry name" value="SUGAR_TRANSPORT_2"/>
    <property type="match status" value="1"/>
</dbReference>
<dbReference type="SUPFAM" id="SSF103473">
    <property type="entry name" value="MFS general substrate transporter"/>
    <property type="match status" value="1"/>
</dbReference>
<evidence type="ECO:0000256" key="3">
    <source>
        <dbReference type="ARBA" id="ARBA00022448"/>
    </source>
</evidence>
<dbReference type="GO" id="GO:0005886">
    <property type="term" value="C:plasma membrane"/>
    <property type="evidence" value="ECO:0007669"/>
    <property type="project" value="UniProtKB-SubCell"/>
</dbReference>
<dbReference type="InterPro" id="IPR005829">
    <property type="entry name" value="Sugar_transporter_CS"/>
</dbReference>
<dbReference type="Pfam" id="PF00083">
    <property type="entry name" value="Sugar_tr"/>
    <property type="match status" value="1"/>
</dbReference>
<dbReference type="InterPro" id="IPR050814">
    <property type="entry name" value="Myo-inositol_Transporter"/>
</dbReference>
<feature type="transmembrane region" description="Helical" evidence="10">
    <location>
        <begin position="186"/>
        <end position="208"/>
    </location>
</feature>
<evidence type="ECO:0000256" key="7">
    <source>
        <dbReference type="ARBA" id="ARBA00023136"/>
    </source>
</evidence>
<dbReference type="GO" id="GO:1904679">
    <property type="term" value="P:myo-inositol import across plasma membrane"/>
    <property type="evidence" value="ECO:0007669"/>
    <property type="project" value="UniProtKB-ARBA"/>
</dbReference>
<name>A0A427XU15_9TREE</name>
<evidence type="ECO:0000256" key="1">
    <source>
        <dbReference type="ARBA" id="ARBA00004651"/>
    </source>
</evidence>
<comment type="similarity">
    <text evidence="2 9">Belongs to the major facilitator superfamily. Sugar transporter (TC 2.A.1.1) family.</text>
</comment>
<protein>
    <submittedName>
        <fullName evidence="12">Myo-inositol transporter</fullName>
    </submittedName>
</protein>
<feature type="transmembrane region" description="Helical" evidence="10">
    <location>
        <begin position="154"/>
        <end position="174"/>
    </location>
</feature>
<evidence type="ECO:0000313" key="13">
    <source>
        <dbReference type="Proteomes" id="UP000279236"/>
    </source>
</evidence>
<keyword evidence="6 10" id="KW-1133">Transmembrane helix</keyword>
<dbReference type="GeneID" id="39591959"/>
<evidence type="ECO:0000256" key="8">
    <source>
        <dbReference type="ARBA" id="ARBA00049119"/>
    </source>
</evidence>
<evidence type="ECO:0000256" key="9">
    <source>
        <dbReference type="RuleBase" id="RU003346"/>
    </source>
</evidence>
<keyword evidence="5 10" id="KW-0812">Transmembrane</keyword>
<evidence type="ECO:0000256" key="4">
    <source>
        <dbReference type="ARBA" id="ARBA00022475"/>
    </source>
</evidence>
<comment type="catalytic activity">
    <reaction evidence="8">
        <text>myo-inositol(out) + H(+)(out) = myo-inositol(in) + H(+)(in)</text>
        <dbReference type="Rhea" id="RHEA:60364"/>
        <dbReference type="ChEBI" id="CHEBI:15378"/>
        <dbReference type="ChEBI" id="CHEBI:17268"/>
    </reaction>
</comment>
<dbReference type="OrthoDB" id="6339427at2759"/>
<gene>
    <name evidence="12" type="primary">ITR2_1</name>
    <name evidence="12" type="ORF">EHS24_007416</name>
</gene>
<evidence type="ECO:0000313" key="12">
    <source>
        <dbReference type="EMBL" id="RSH82446.1"/>
    </source>
</evidence>
<evidence type="ECO:0000256" key="6">
    <source>
        <dbReference type="ARBA" id="ARBA00022989"/>
    </source>
</evidence>
<dbReference type="InterPro" id="IPR005828">
    <property type="entry name" value="MFS_sugar_transport-like"/>
</dbReference>
<feature type="transmembrane region" description="Helical" evidence="10">
    <location>
        <begin position="214"/>
        <end position="235"/>
    </location>
</feature>
<accession>A0A427XU15</accession>
<dbReference type="PROSITE" id="PS50850">
    <property type="entry name" value="MFS"/>
    <property type="match status" value="1"/>
</dbReference>
<feature type="transmembrane region" description="Helical" evidence="10">
    <location>
        <begin position="482"/>
        <end position="500"/>
    </location>
</feature>
<comment type="caution">
    <text evidence="12">The sequence shown here is derived from an EMBL/GenBank/DDBJ whole genome shotgun (WGS) entry which is preliminary data.</text>
</comment>
<dbReference type="Gene3D" id="1.20.1250.20">
    <property type="entry name" value="MFS general substrate transporter like domains"/>
    <property type="match status" value="1"/>
</dbReference>
<dbReference type="PANTHER" id="PTHR48020">
    <property type="entry name" value="PROTON MYO-INOSITOL COTRANSPORTER"/>
    <property type="match status" value="1"/>
</dbReference>
<reference evidence="12 13" key="1">
    <citation type="submission" date="2018-11" db="EMBL/GenBank/DDBJ databases">
        <title>Genome sequence of Apiotrichum porosum DSM 27194.</title>
        <authorList>
            <person name="Aliyu H."/>
            <person name="Gorte O."/>
            <person name="Ochsenreither K."/>
        </authorList>
    </citation>
    <scope>NUCLEOTIDE SEQUENCE [LARGE SCALE GENOMIC DNA]</scope>
    <source>
        <strain evidence="12 13">DSM 27194</strain>
    </source>
</reference>
<dbReference type="InterPro" id="IPR020846">
    <property type="entry name" value="MFS_dom"/>
</dbReference>
<feature type="domain" description="Major facilitator superfamily (MFS) profile" evidence="11">
    <location>
        <begin position="60"/>
        <end position="504"/>
    </location>
</feature>
<dbReference type="NCBIfam" id="TIGR00879">
    <property type="entry name" value="SP"/>
    <property type="match status" value="1"/>
</dbReference>
<feature type="transmembrane region" description="Helical" evidence="10">
    <location>
        <begin position="127"/>
        <end position="148"/>
    </location>
</feature>
<organism evidence="12 13">
    <name type="scientific">Apiotrichum porosum</name>
    <dbReference type="NCBI Taxonomy" id="105984"/>
    <lineage>
        <taxon>Eukaryota</taxon>
        <taxon>Fungi</taxon>
        <taxon>Dikarya</taxon>
        <taxon>Basidiomycota</taxon>
        <taxon>Agaricomycotina</taxon>
        <taxon>Tremellomycetes</taxon>
        <taxon>Trichosporonales</taxon>
        <taxon>Trichosporonaceae</taxon>
        <taxon>Apiotrichum</taxon>
    </lineage>
</organism>
<keyword evidence="4" id="KW-1003">Cell membrane</keyword>
<sequence>MTITASTPPPAAEAPQFDSALEKATVAHVENVYTKNVGHDDDALAVGEQKETLNALTIALSATAAVSGFCFGYDTGVISASLVSMGTDLGHALTSVEKEWISTATSVGALIGSLVAGWLTDRIGRKWVLAVGDVWFIVGAILICSGFSVAQVIVGRVVLGFGVGTAAAIAPVYIAELAPTKYRGMLVTVQAMFITGGQFIAYCIGIPLTGHHGWRIQFAIGIVPALAQGIMIHFLPESPRYDVLKGRVESAHKTLRKVYPKVSEDYLAIKLAALEEVVSACRESDLGQASTLQQWKIVFKEGRYRRPALLALGVGIFQQLCGFNSLMYYSATMFKEAGFDNPTATGLIVSGTNWFFSIVSMMTSDRVGRRRLLLITYPGMILGLALASVSFWKMTQSTGGRLIDGATYPLQWSNMMLGMMVIFIAFYATGSGNITWTVSEFFPLELRGLGASILAGGVWAANIVISSTFLTMMNAIGPTATFALYAGICVLGLIFIFCCYPEPAGLSLEELEEVFRSGFGVRKSKEIRQRHKQALQAQRE</sequence>
<proteinExistence type="inferred from homology"/>
<feature type="transmembrane region" description="Helical" evidence="10">
    <location>
        <begin position="372"/>
        <end position="392"/>
    </location>
</feature>
<feature type="transmembrane region" description="Helical" evidence="10">
    <location>
        <begin position="309"/>
        <end position="331"/>
    </location>
</feature>
<keyword evidence="3 9" id="KW-0813">Transport</keyword>
<dbReference type="Proteomes" id="UP000279236">
    <property type="component" value="Unassembled WGS sequence"/>
</dbReference>
<dbReference type="RefSeq" id="XP_028476678.1">
    <property type="nucleotide sequence ID" value="XM_028622785.1"/>
</dbReference>
<feature type="transmembrane region" description="Helical" evidence="10">
    <location>
        <begin position="100"/>
        <end position="120"/>
    </location>
</feature>
<keyword evidence="7 10" id="KW-0472">Membrane</keyword>
<feature type="transmembrane region" description="Helical" evidence="10">
    <location>
        <begin position="448"/>
        <end position="470"/>
    </location>
</feature>
<dbReference type="AlphaFoldDB" id="A0A427XU15"/>
<evidence type="ECO:0000259" key="11">
    <source>
        <dbReference type="PROSITE" id="PS50850"/>
    </source>
</evidence>
<dbReference type="GO" id="GO:0005365">
    <property type="term" value="F:myo-inositol transmembrane transporter activity"/>
    <property type="evidence" value="ECO:0007669"/>
    <property type="project" value="UniProtKB-ARBA"/>
</dbReference>
<comment type="subcellular location">
    <subcellularLocation>
        <location evidence="1">Cell membrane</location>
        <topology evidence="1">Multi-pass membrane protein</topology>
    </subcellularLocation>
</comment>
<dbReference type="EMBL" id="RSCE01000005">
    <property type="protein sequence ID" value="RSH82446.1"/>
    <property type="molecule type" value="Genomic_DNA"/>
</dbReference>
<feature type="transmembrane region" description="Helical" evidence="10">
    <location>
        <begin position="343"/>
        <end position="360"/>
    </location>
</feature>
<evidence type="ECO:0000256" key="2">
    <source>
        <dbReference type="ARBA" id="ARBA00010992"/>
    </source>
</evidence>
<keyword evidence="13" id="KW-1185">Reference proteome</keyword>